<evidence type="ECO:0000313" key="9">
    <source>
        <dbReference type="Proteomes" id="UP000321393"/>
    </source>
</evidence>
<dbReference type="InterPro" id="IPR011701">
    <property type="entry name" value="MFS"/>
</dbReference>
<evidence type="ECO:0000256" key="5">
    <source>
        <dbReference type="ARBA" id="ARBA00023136"/>
    </source>
</evidence>
<organism evidence="8 9">
    <name type="scientific">Cucumis melo var. makuwa</name>
    <name type="common">Oriental melon</name>
    <dbReference type="NCBI Taxonomy" id="1194695"/>
    <lineage>
        <taxon>Eukaryota</taxon>
        <taxon>Viridiplantae</taxon>
        <taxon>Streptophyta</taxon>
        <taxon>Embryophyta</taxon>
        <taxon>Tracheophyta</taxon>
        <taxon>Spermatophyta</taxon>
        <taxon>Magnoliopsida</taxon>
        <taxon>eudicotyledons</taxon>
        <taxon>Gunneridae</taxon>
        <taxon>Pentapetalae</taxon>
        <taxon>rosids</taxon>
        <taxon>fabids</taxon>
        <taxon>Cucurbitales</taxon>
        <taxon>Cucurbitaceae</taxon>
        <taxon>Benincaseae</taxon>
        <taxon>Cucumis</taxon>
    </lineage>
</organism>
<dbReference type="AlphaFoldDB" id="A0A5A7U351"/>
<evidence type="ECO:0000256" key="1">
    <source>
        <dbReference type="ARBA" id="ARBA00004141"/>
    </source>
</evidence>
<comment type="similarity">
    <text evidence="6">Belongs to the major facilitator superfamily. Spinster (TC 2.A.1.49) family.</text>
</comment>
<comment type="subcellular location">
    <subcellularLocation>
        <location evidence="1">Membrane</location>
        <topology evidence="1">Multi-pass membrane protein</topology>
    </subcellularLocation>
</comment>
<sequence>MMEENSRARHLLEVFHTSSCLQIGRSPPGSRTHVFVPQLASRQLSENAATFQQHISFVQHHLLHIKIPGCSRCPWQIFELRTSRTSIAKGPMDDSGSEDVGVVAGGSEDDRSVPLLVRHRLFRLRGVYHRSQATAASSVCVLFRRCSCSSSLVARSVHGLSQAAVVRSVPFAQVHRRSQAAASFVYAGTGISISLILINLTAIMERADENVLPSVYKEVSETFNASPSDLGYLTFIRNFVQGLCSPLAGILVLSYDRPKVLAGTFCWALSTAAVGICLELKQVTFWRAVNGFGLAIVILPLQSFIVDSFMDGVRGVGFGLLSLIGSLGGIRGGVLATVMVGQQYFGIEGWRCAFILMATLSAIIGILVYMCVVDPRKTINNIQKSSYRDNLIDQTLPNSSSIWFESWTALKAVMKVHTFQIIILQGIVGSLPWTAMVFFTMWFELIDEYCFDSPCIRRTLKYHLVDKKLVSTLTIRSSHNGTAVLLSLFVVGYALGCLLGGLIADRLTKIYPHSSRIMCAQFSASMGIPFSLLLLQLIPQFVDSLLIFGVTLFLMGLTISWNGTAVNAPIFAEVVPIKHQTMIYAFDRAFEGSFSSFAAPLVGILSEKMFGYDDTAGASLLKALALSKGLLTMMTVPFGVDKGLNKAKENLMAFYKAQYNIDQALQKDTSFRRWVLPQSIGAMKPYLRQLVDV</sequence>
<dbReference type="InterPro" id="IPR036259">
    <property type="entry name" value="MFS_trans_sf"/>
</dbReference>
<comment type="caution">
    <text evidence="8">The sequence shown here is derived from an EMBL/GenBank/DDBJ whole genome shotgun (WGS) entry which is preliminary data.</text>
</comment>
<dbReference type="Proteomes" id="UP000321393">
    <property type="component" value="Unassembled WGS sequence"/>
</dbReference>
<dbReference type="InterPro" id="IPR044770">
    <property type="entry name" value="MFS_spinster-like"/>
</dbReference>
<dbReference type="Pfam" id="PF07690">
    <property type="entry name" value="MFS_1"/>
    <property type="match status" value="1"/>
</dbReference>
<feature type="transmembrane region" description="Helical" evidence="7">
    <location>
        <begin position="284"/>
        <end position="306"/>
    </location>
</feature>
<feature type="transmembrane region" description="Helical" evidence="7">
    <location>
        <begin position="230"/>
        <end position="253"/>
    </location>
</feature>
<feature type="transmembrane region" description="Helical" evidence="7">
    <location>
        <begin position="184"/>
        <end position="204"/>
    </location>
</feature>
<dbReference type="CDD" id="cd17328">
    <property type="entry name" value="MFS_spinster_like"/>
    <property type="match status" value="1"/>
</dbReference>
<proteinExistence type="inferred from homology"/>
<evidence type="ECO:0000256" key="7">
    <source>
        <dbReference type="SAM" id="Phobius"/>
    </source>
</evidence>
<gene>
    <name evidence="8" type="ORF">E6C27_scaffold76G00030</name>
</gene>
<dbReference type="Gene3D" id="1.20.1250.20">
    <property type="entry name" value="MFS general substrate transporter like domains"/>
    <property type="match status" value="2"/>
</dbReference>
<keyword evidence="5 7" id="KW-0472">Membrane</keyword>
<feature type="transmembrane region" description="Helical" evidence="7">
    <location>
        <begin position="318"/>
        <end position="341"/>
    </location>
</feature>
<keyword evidence="2" id="KW-0813">Transport</keyword>
<evidence type="ECO:0000313" key="8">
    <source>
        <dbReference type="EMBL" id="KAA0049668.1"/>
    </source>
</evidence>
<keyword evidence="3 7" id="KW-0812">Transmembrane</keyword>
<dbReference type="EMBL" id="SSTE01012063">
    <property type="protein sequence ID" value="KAA0049668.1"/>
    <property type="molecule type" value="Genomic_DNA"/>
</dbReference>
<dbReference type="OrthoDB" id="440755at2759"/>
<dbReference type="PANTHER" id="PTHR23505">
    <property type="entry name" value="SPINSTER"/>
    <property type="match status" value="1"/>
</dbReference>
<feature type="transmembrane region" description="Helical" evidence="7">
    <location>
        <begin position="544"/>
        <end position="561"/>
    </location>
</feature>
<dbReference type="SUPFAM" id="SSF103473">
    <property type="entry name" value="MFS general substrate transporter"/>
    <property type="match status" value="1"/>
</dbReference>
<keyword evidence="4 7" id="KW-1133">Transmembrane helix</keyword>
<reference evidence="8 9" key="1">
    <citation type="submission" date="2019-08" db="EMBL/GenBank/DDBJ databases">
        <title>Draft genome sequences of two oriental melons (Cucumis melo L. var makuwa).</title>
        <authorList>
            <person name="Kwon S.-Y."/>
        </authorList>
    </citation>
    <scope>NUCLEOTIDE SEQUENCE [LARGE SCALE GENOMIC DNA]</scope>
    <source>
        <strain evidence="9">cv. SW 3</strain>
        <tissue evidence="8">Leaf</tissue>
    </source>
</reference>
<name>A0A5A7U351_CUCMM</name>
<evidence type="ECO:0000256" key="3">
    <source>
        <dbReference type="ARBA" id="ARBA00022692"/>
    </source>
</evidence>
<feature type="transmembrane region" description="Helical" evidence="7">
    <location>
        <begin position="421"/>
        <end position="443"/>
    </location>
</feature>
<dbReference type="GO" id="GO:0022857">
    <property type="term" value="F:transmembrane transporter activity"/>
    <property type="evidence" value="ECO:0007669"/>
    <property type="project" value="InterPro"/>
</dbReference>
<protein>
    <submittedName>
        <fullName evidence="8">Protein spinster-like</fullName>
    </submittedName>
</protein>
<accession>A0A5A7U351</accession>
<dbReference type="GO" id="GO:0016020">
    <property type="term" value="C:membrane"/>
    <property type="evidence" value="ECO:0007669"/>
    <property type="project" value="UniProtKB-SubCell"/>
</dbReference>
<dbReference type="STRING" id="1194695.A0A5A7U351"/>
<dbReference type="PANTHER" id="PTHR23505:SF78">
    <property type="entry name" value="MAJOR FACILITATOR SUPERFAMILY PROTEIN"/>
    <property type="match status" value="1"/>
</dbReference>
<feature type="transmembrane region" description="Helical" evidence="7">
    <location>
        <begin position="260"/>
        <end position="278"/>
    </location>
</feature>
<feature type="transmembrane region" description="Helical" evidence="7">
    <location>
        <begin position="483"/>
        <end position="505"/>
    </location>
</feature>
<evidence type="ECO:0000256" key="6">
    <source>
        <dbReference type="ARBA" id="ARBA00024338"/>
    </source>
</evidence>
<feature type="transmembrane region" description="Helical" evidence="7">
    <location>
        <begin position="353"/>
        <end position="373"/>
    </location>
</feature>
<feature type="transmembrane region" description="Helical" evidence="7">
    <location>
        <begin position="517"/>
        <end position="538"/>
    </location>
</feature>
<evidence type="ECO:0000256" key="4">
    <source>
        <dbReference type="ARBA" id="ARBA00022989"/>
    </source>
</evidence>
<evidence type="ECO:0000256" key="2">
    <source>
        <dbReference type="ARBA" id="ARBA00022448"/>
    </source>
</evidence>